<organism evidence="7 8">
    <name type="scientific">Anisodus tanguticus</name>
    <dbReference type="NCBI Taxonomy" id="243964"/>
    <lineage>
        <taxon>Eukaryota</taxon>
        <taxon>Viridiplantae</taxon>
        <taxon>Streptophyta</taxon>
        <taxon>Embryophyta</taxon>
        <taxon>Tracheophyta</taxon>
        <taxon>Spermatophyta</taxon>
        <taxon>Magnoliopsida</taxon>
        <taxon>eudicotyledons</taxon>
        <taxon>Gunneridae</taxon>
        <taxon>Pentapetalae</taxon>
        <taxon>asterids</taxon>
        <taxon>lamiids</taxon>
        <taxon>Solanales</taxon>
        <taxon>Solanaceae</taxon>
        <taxon>Solanoideae</taxon>
        <taxon>Hyoscyameae</taxon>
        <taxon>Anisodus</taxon>
    </lineage>
</organism>
<comment type="caution">
    <text evidence="7">The sequence shown here is derived from an EMBL/GenBank/DDBJ whole genome shotgun (WGS) entry which is preliminary data.</text>
</comment>
<dbReference type="PANTHER" id="PTHR31232">
    <property type="match status" value="1"/>
</dbReference>
<reference evidence="7" key="1">
    <citation type="submission" date="2023-12" db="EMBL/GenBank/DDBJ databases">
        <title>Genome assembly of Anisodus tanguticus.</title>
        <authorList>
            <person name="Wang Y.-J."/>
        </authorList>
    </citation>
    <scope>NUCLEOTIDE SEQUENCE</scope>
    <source>
        <strain evidence="7">KB-2021</strain>
        <tissue evidence="7">Leaf</tissue>
    </source>
</reference>
<proteinExistence type="inferred from homology"/>
<evidence type="ECO:0000256" key="4">
    <source>
        <dbReference type="ARBA" id="ARBA00022525"/>
    </source>
</evidence>
<name>A0AAE1RY97_9SOLA</name>
<keyword evidence="8" id="KW-1185">Reference proteome</keyword>
<dbReference type="AlphaFoldDB" id="A0AAE1RY97"/>
<dbReference type="EMBL" id="JAVYJV010000011">
    <property type="protein sequence ID" value="KAK4359282.1"/>
    <property type="molecule type" value="Genomic_DNA"/>
</dbReference>
<keyword evidence="3 6" id="KW-0713">Self-incompatibility</keyword>
<dbReference type="PANTHER" id="PTHR31232:SF125">
    <property type="entry name" value="S-PROTEIN HOMOLOG"/>
    <property type="match status" value="1"/>
</dbReference>
<gene>
    <name evidence="7" type="ORF">RND71_021511</name>
</gene>
<dbReference type="InterPro" id="IPR010264">
    <property type="entry name" value="Self-incomp_S1"/>
</dbReference>
<dbReference type="Pfam" id="PF05938">
    <property type="entry name" value="Self-incomp_S1"/>
    <property type="match status" value="1"/>
</dbReference>
<evidence type="ECO:0000256" key="2">
    <source>
        <dbReference type="ARBA" id="ARBA00005581"/>
    </source>
</evidence>
<evidence type="ECO:0000256" key="5">
    <source>
        <dbReference type="ARBA" id="ARBA00022729"/>
    </source>
</evidence>
<evidence type="ECO:0000256" key="1">
    <source>
        <dbReference type="ARBA" id="ARBA00004613"/>
    </source>
</evidence>
<sequence>MINLKTKILFFSFIFLLNLALVTSRSWVTPRFHVHIIDALPPNSKLILHCQSQNDDLGYKVLHPKAEFNFHFNQKIFGGTLYFCHFWWNGKSISFDVFNSNIAGKCGQIDGDNLECYWNVQADGFYFGARRNPPPAYEKQHDWKQ</sequence>
<comment type="similarity">
    <text evidence="2 6">Belongs to the plant self-incompatibility (S1) protein family.</text>
</comment>
<feature type="chain" id="PRO_5041766735" description="S-protein homolog" evidence="6">
    <location>
        <begin position="25"/>
        <end position="145"/>
    </location>
</feature>
<protein>
    <recommendedName>
        <fullName evidence="6">S-protein homolog</fullName>
    </recommendedName>
</protein>
<keyword evidence="5 6" id="KW-0732">Signal</keyword>
<evidence type="ECO:0000313" key="7">
    <source>
        <dbReference type="EMBL" id="KAK4359282.1"/>
    </source>
</evidence>
<dbReference type="GO" id="GO:0060320">
    <property type="term" value="P:rejection of self pollen"/>
    <property type="evidence" value="ECO:0007669"/>
    <property type="project" value="UniProtKB-KW"/>
</dbReference>
<dbReference type="GO" id="GO:0005576">
    <property type="term" value="C:extracellular region"/>
    <property type="evidence" value="ECO:0007669"/>
    <property type="project" value="UniProtKB-SubCell"/>
</dbReference>
<keyword evidence="4 6" id="KW-0964">Secreted</keyword>
<evidence type="ECO:0000256" key="3">
    <source>
        <dbReference type="ARBA" id="ARBA00022471"/>
    </source>
</evidence>
<evidence type="ECO:0000256" key="6">
    <source>
        <dbReference type="RuleBase" id="RU367044"/>
    </source>
</evidence>
<evidence type="ECO:0000313" key="8">
    <source>
        <dbReference type="Proteomes" id="UP001291623"/>
    </source>
</evidence>
<accession>A0AAE1RY97</accession>
<comment type="subcellular location">
    <subcellularLocation>
        <location evidence="1 6">Secreted</location>
    </subcellularLocation>
</comment>
<dbReference type="Proteomes" id="UP001291623">
    <property type="component" value="Unassembled WGS sequence"/>
</dbReference>
<feature type="signal peptide" evidence="6">
    <location>
        <begin position="1"/>
        <end position="24"/>
    </location>
</feature>